<dbReference type="Gene3D" id="1.25.10.10">
    <property type="entry name" value="Leucine-rich Repeat Variant"/>
    <property type="match status" value="1"/>
</dbReference>
<comment type="caution">
    <text evidence="2">The sequence shown here is derived from an EMBL/GenBank/DDBJ whole genome shotgun (WGS) entry which is preliminary data.</text>
</comment>
<gene>
    <name evidence="3" type="ORF">PF001_g12325</name>
    <name evidence="2" type="ORF">PF002_g9218</name>
</gene>
<evidence type="ECO:0000313" key="3">
    <source>
        <dbReference type="EMBL" id="KAE9306025.1"/>
    </source>
</evidence>
<feature type="compositionally biased region" description="Basic and acidic residues" evidence="1">
    <location>
        <begin position="442"/>
        <end position="457"/>
    </location>
</feature>
<feature type="region of interest" description="Disordered" evidence="1">
    <location>
        <begin position="904"/>
        <end position="1004"/>
    </location>
</feature>
<feature type="compositionally biased region" description="Basic and acidic residues" evidence="1">
    <location>
        <begin position="966"/>
        <end position="979"/>
    </location>
</feature>
<feature type="region of interest" description="Disordered" evidence="1">
    <location>
        <begin position="1192"/>
        <end position="1218"/>
    </location>
</feature>
<evidence type="ECO:0000313" key="5">
    <source>
        <dbReference type="Proteomes" id="UP000440367"/>
    </source>
</evidence>
<dbReference type="Proteomes" id="UP000437068">
    <property type="component" value="Unassembled WGS sequence"/>
</dbReference>
<dbReference type="Gene3D" id="2.30.30.140">
    <property type="match status" value="1"/>
</dbReference>
<dbReference type="Gene3D" id="1.25.40.20">
    <property type="entry name" value="Ankyrin repeat-containing domain"/>
    <property type="match status" value="1"/>
</dbReference>
<dbReference type="Proteomes" id="UP000440367">
    <property type="component" value="Unassembled WGS sequence"/>
</dbReference>
<feature type="region of interest" description="Disordered" evidence="1">
    <location>
        <begin position="404"/>
        <end position="465"/>
    </location>
</feature>
<proteinExistence type="predicted"/>
<dbReference type="InterPro" id="IPR011989">
    <property type="entry name" value="ARM-like"/>
</dbReference>
<organism evidence="2 5">
    <name type="scientific">Phytophthora fragariae</name>
    <dbReference type="NCBI Taxonomy" id="53985"/>
    <lineage>
        <taxon>Eukaryota</taxon>
        <taxon>Sar</taxon>
        <taxon>Stramenopiles</taxon>
        <taxon>Oomycota</taxon>
        <taxon>Peronosporomycetes</taxon>
        <taxon>Peronosporales</taxon>
        <taxon>Peronosporaceae</taxon>
        <taxon>Phytophthora</taxon>
    </lineage>
</organism>
<dbReference type="InterPro" id="IPR036770">
    <property type="entry name" value="Ankyrin_rpt-contain_sf"/>
</dbReference>
<feature type="compositionally biased region" description="Polar residues" evidence="1">
    <location>
        <begin position="1412"/>
        <end position="1423"/>
    </location>
</feature>
<evidence type="ECO:0000313" key="2">
    <source>
        <dbReference type="EMBL" id="KAE9241521.1"/>
    </source>
</evidence>
<dbReference type="EMBL" id="QXGD01000375">
    <property type="protein sequence ID" value="KAE9241521.1"/>
    <property type="molecule type" value="Genomic_DNA"/>
</dbReference>
<protein>
    <submittedName>
        <fullName evidence="2">Uncharacterized protein</fullName>
    </submittedName>
</protein>
<feature type="region of interest" description="Disordered" evidence="1">
    <location>
        <begin position="1389"/>
        <end position="1423"/>
    </location>
</feature>
<accession>A0A6A3ZTS9</accession>
<evidence type="ECO:0000256" key="1">
    <source>
        <dbReference type="SAM" id="MobiDB-lite"/>
    </source>
</evidence>
<sequence length="1446" mass="158661">MNCIKLPRWAEELIKCFVGFPERVQYYLDAVEVVEASDVKSSQWIVQLCAPTSDDIATLIENPASVYTHPSFVRLLYRDNTYKDFRDRHVRLVDALEAQSSRLVVEEFLDHLTELSAEDRARSFLLLASEIPSDETGQEEDEERIEWLTRIVASFPTSPRALRPQLLLAASIIGHTPMVTLLLRDIATDDDPAPNIDAVEAECLIEAAVNQHFEIVKELLDGGRFSNGNETRWDAVVQALEVSCSNGAADITDILLPHYLSYCSVISACGVHHPRLHRLALSNWHFEIVEMLLECDPRGTLCNMMELIDTLREEVALSAQEPADTAASSGMLSIIGGEENDDMGDLIMWDAAALARGVSSEDNTLVKFLVNHVGFCPEALEAALATALESGNRELVDIISRPLQKMTDPCDEQDGGEEKEEEEEYERIDSPCPTDLINDEPTEGKTDSGEHGSHDRCQNPTNVDGDNATMALDVLPDVSRPPSAAKLMAARTMSFNEVEQIMSTATQSAVTRKTDDNLLKVTEDKDIDTESTQDDFLSSHFTEVEEVEAAQDNALSHSTEVEADASTKLENDTLTGLQKIDDTSFTAMSVLLRQISSNTVDRVLREGTLVVMQHEVKEHTEASAARQSDAMLTSDGRKYERAITPYEVAAFEIPEGDSFNSKSETTSLTPVGSEEAIALVERERSENQGVIPCESSAGSDTAKIDEAVVNTIVTGDDLAVDDGSLTSSVDTMDVTLEQENCTEVSVHELPVPVLPPPIAIPPSKFLGSTGELKNVDDASVLRRSDSDKDADTERCTSQDHLALPQVVVSPVRTPLTSPTRSTIICPVKWVEHAAETSESSNLDVTSSVPLHEGDRVEVHYKGRPILFPGVVIFCHSSGVYDIVYEDGEEETCVSRQLIQLVESVQQPNDSTAQNDHDEEPEAVIRDEQVGVDGSSEPTKSNGGSLLDWDEGCSPTATPANGVSDHQLNRLDADDGRNDEVVQGGPNMSGASDSNRQYQDTQAEQLSTSFSFKLPGDNETSSIVDKALGSTFKPQCGYGVSAPAQSANDAPSVSETDQEVEDNAVEVEHLPEIPSIVVPSTARTISGKGIMNEIRLASATSGRGSRDRGLSFASQRSRCRTADTISSEDVTEWKNVDLLLTRKRRLFQTQTGSGESIKVPWGEEFATIQSLKRFAAQYPDVLRAHIATQLRELDGPLSNGSPRKPRSPRSRNPSAHSGAGQARGALLLIKDLAFLLQHRLAPFFDTIVPVVLPTVFSSEKRFLCETATEVLDAIILHCSGRKLALLFLQLGDKYDRHQDLRLYNLTSIYVEKCVRNWSKAEFSSLHASQSSTQLLTLLAKTLMSKSAPVRISAQKTFRHLRDELGRRNFEVVLRAHVSPDLESLVLKECGGGAAPAPSDRKRSRKHHERRVDTQSNSVSNPTIVQGSPSILQRMLLHRQNRVLPAQT</sequence>
<name>A0A6A3ZTS9_9STRA</name>
<dbReference type="SUPFAM" id="SSF48403">
    <property type="entry name" value="Ankyrin repeat"/>
    <property type="match status" value="1"/>
</dbReference>
<dbReference type="EMBL" id="QXGE01000680">
    <property type="protein sequence ID" value="KAE9306025.1"/>
    <property type="molecule type" value="Genomic_DNA"/>
</dbReference>
<feature type="compositionally biased region" description="Acidic residues" evidence="1">
    <location>
        <begin position="409"/>
        <end position="426"/>
    </location>
</feature>
<reference evidence="4 5" key="1">
    <citation type="submission" date="2018-08" db="EMBL/GenBank/DDBJ databases">
        <title>Genomic investigation of the strawberry pathogen Phytophthora fragariae indicates pathogenicity is determined by transcriptional variation in three key races.</title>
        <authorList>
            <person name="Adams T.M."/>
            <person name="Armitage A.D."/>
            <person name="Sobczyk M.K."/>
            <person name="Bates H.J."/>
            <person name="Dunwell J.M."/>
            <person name="Nellist C.F."/>
            <person name="Harrison R.J."/>
        </authorList>
    </citation>
    <scope>NUCLEOTIDE SEQUENCE [LARGE SCALE GENOMIC DNA]</scope>
    <source>
        <strain evidence="3 4">A4</strain>
        <strain evidence="2 5">BC-1</strain>
    </source>
</reference>
<dbReference type="CDD" id="cd04508">
    <property type="entry name" value="Tudor_SF"/>
    <property type="match status" value="1"/>
</dbReference>
<feature type="compositionally biased region" description="Polar residues" evidence="1">
    <location>
        <begin position="988"/>
        <end position="1004"/>
    </location>
</feature>
<feature type="compositionally biased region" description="Polar residues" evidence="1">
    <location>
        <begin position="954"/>
        <end position="965"/>
    </location>
</feature>
<evidence type="ECO:0000313" key="4">
    <source>
        <dbReference type="Proteomes" id="UP000437068"/>
    </source>
</evidence>
<feature type="compositionally biased region" description="Polar residues" evidence="1">
    <location>
        <begin position="904"/>
        <end position="913"/>
    </location>
</feature>